<evidence type="ECO:0000313" key="2">
    <source>
        <dbReference type="Proteomes" id="UP000758168"/>
    </source>
</evidence>
<proteinExistence type="predicted"/>
<keyword evidence="2" id="KW-1185">Reference proteome</keyword>
<gene>
    <name evidence="1" type="ORF">JOF54_002738</name>
</gene>
<comment type="caution">
    <text evidence="1">The sequence shown here is derived from an EMBL/GenBank/DDBJ whole genome shotgun (WGS) entry which is preliminary data.</text>
</comment>
<accession>A0ABS4ZA00</accession>
<reference evidence="1 2" key="1">
    <citation type="submission" date="2021-03" db="EMBL/GenBank/DDBJ databases">
        <title>Sequencing the genomes of 1000 actinobacteria strains.</title>
        <authorList>
            <person name="Klenk H.-P."/>
        </authorList>
    </citation>
    <scope>NUCLEOTIDE SEQUENCE [LARGE SCALE GENOMIC DNA]</scope>
    <source>
        <strain evidence="1 2">DSM 12936</strain>
    </source>
</reference>
<dbReference type="EMBL" id="JAGIOB010000001">
    <property type="protein sequence ID" value="MBP2417816.1"/>
    <property type="molecule type" value="Genomic_DNA"/>
</dbReference>
<protein>
    <submittedName>
        <fullName evidence="1">Uncharacterized protein</fullName>
    </submittedName>
</protein>
<organism evidence="1 2">
    <name type="scientific">Microlunatus capsulatus</name>
    <dbReference type="NCBI Taxonomy" id="99117"/>
    <lineage>
        <taxon>Bacteria</taxon>
        <taxon>Bacillati</taxon>
        <taxon>Actinomycetota</taxon>
        <taxon>Actinomycetes</taxon>
        <taxon>Propionibacteriales</taxon>
        <taxon>Propionibacteriaceae</taxon>
        <taxon>Microlunatus</taxon>
    </lineage>
</organism>
<sequence>MTTEKVWALVLTRRRAVDHGRMRSSLCRSPRP</sequence>
<dbReference type="Proteomes" id="UP000758168">
    <property type="component" value="Unassembled WGS sequence"/>
</dbReference>
<name>A0ABS4ZA00_9ACTN</name>
<evidence type="ECO:0000313" key="1">
    <source>
        <dbReference type="EMBL" id="MBP2417816.1"/>
    </source>
</evidence>